<proteinExistence type="predicted"/>
<gene>
    <name evidence="1" type="ORF">METZ01_LOCUS239373</name>
</gene>
<dbReference type="EMBL" id="UINC01061198">
    <property type="protein sequence ID" value="SVB86519.1"/>
    <property type="molecule type" value="Genomic_DNA"/>
</dbReference>
<accession>A0A382HH42</accession>
<name>A0A382HH42_9ZZZZ</name>
<protein>
    <submittedName>
        <fullName evidence="1">Uncharacterized protein</fullName>
    </submittedName>
</protein>
<sequence length="101" mass="11427">MAGFFFEREVRTEHSECYTVLEDDQPIGRVDIHFSTLVVHATLCVVESLTRDRIQDLVEVVDEELVNSIGVSREEFIVHVHQGNDLGVFSTADFSEDDGDL</sequence>
<evidence type="ECO:0000313" key="1">
    <source>
        <dbReference type="EMBL" id="SVB86519.1"/>
    </source>
</evidence>
<dbReference type="AlphaFoldDB" id="A0A382HH42"/>
<reference evidence="1" key="1">
    <citation type="submission" date="2018-05" db="EMBL/GenBank/DDBJ databases">
        <authorList>
            <person name="Lanie J.A."/>
            <person name="Ng W.-L."/>
            <person name="Kazmierczak K.M."/>
            <person name="Andrzejewski T.M."/>
            <person name="Davidsen T.M."/>
            <person name="Wayne K.J."/>
            <person name="Tettelin H."/>
            <person name="Glass J.I."/>
            <person name="Rusch D."/>
            <person name="Podicherti R."/>
            <person name="Tsui H.-C.T."/>
            <person name="Winkler M.E."/>
        </authorList>
    </citation>
    <scope>NUCLEOTIDE SEQUENCE</scope>
</reference>
<organism evidence="1">
    <name type="scientific">marine metagenome</name>
    <dbReference type="NCBI Taxonomy" id="408172"/>
    <lineage>
        <taxon>unclassified sequences</taxon>
        <taxon>metagenomes</taxon>
        <taxon>ecological metagenomes</taxon>
    </lineage>
</organism>